<dbReference type="GO" id="GO:0004674">
    <property type="term" value="F:protein serine/threonine kinase activity"/>
    <property type="evidence" value="ECO:0007669"/>
    <property type="project" value="UniProtKB-KW"/>
</dbReference>
<keyword evidence="5 8" id="KW-0418">Kinase</keyword>
<dbReference type="GO" id="GO:0005524">
    <property type="term" value="F:ATP binding"/>
    <property type="evidence" value="ECO:0007669"/>
    <property type="project" value="UniProtKB-KW"/>
</dbReference>
<evidence type="ECO:0000256" key="3">
    <source>
        <dbReference type="ARBA" id="ARBA00022679"/>
    </source>
</evidence>
<dbReference type="STRING" id="299467.A0A443S5V1"/>
<dbReference type="VEuPathDB" id="VectorBase:LDEU009157"/>
<dbReference type="InterPro" id="IPR011009">
    <property type="entry name" value="Kinase-like_dom_sf"/>
</dbReference>
<comment type="similarity">
    <text evidence="1">Belongs to the protein kinase superfamily. CAMK Ser/Thr protein kinase family.</text>
</comment>
<gene>
    <name evidence="8" type="ORF">B4U80_13472</name>
</gene>
<dbReference type="AlphaFoldDB" id="A0A443S5V1"/>
<dbReference type="InterPro" id="IPR050205">
    <property type="entry name" value="CDPK_Ser/Thr_kinases"/>
</dbReference>
<keyword evidence="9" id="KW-1185">Reference proteome</keyword>
<evidence type="ECO:0000313" key="9">
    <source>
        <dbReference type="Proteomes" id="UP000288716"/>
    </source>
</evidence>
<comment type="caution">
    <text evidence="8">The sequence shown here is derived from an EMBL/GenBank/DDBJ whole genome shotgun (WGS) entry which is preliminary data.</text>
</comment>
<evidence type="ECO:0000313" key="8">
    <source>
        <dbReference type="EMBL" id="RWS22883.1"/>
    </source>
</evidence>
<proteinExistence type="inferred from homology"/>
<keyword evidence="3" id="KW-0808">Transferase</keyword>
<dbReference type="InterPro" id="IPR000719">
    <property type="entry name" value="Prot_kinase_dom"/>
</dbReference>
<feature type="domain" description="Protein kinase" evidence="7">
    <location>
        <begin position="1"/>
        <end position="81"/>
    </location>
</feature>
<dbReference type="OrthoDB" id="5794026at2759"/>
<evidence type="ECO:0000256" key="5">
    <source>
        <dbReference type="ARBA" id="ARBA00022777"/>
    </source>
</evidence>
<feature type="non-terminal residue" evidence="8">
    <location>
        <position position="1"/>
    </location>
</feature>
<sequence>LLCGYPPFYGCCGSDCGWERGEFCQSCQNQLFTCIQDGSYDFPEREWAYISDSAKDLISHLLVKDASQRWTAERVLDHPWVSHGGPITLLETPRVMRRNNSAKDLAAFAESANAVKRLVLRHQTLSTDYSYSGVRLSSHYEEKEFSDFNSNLLTPCTSSGEDYGKCLPHLCLPHTSAEYAKSNSDRPYGIRSAVSLSSNLEALLYVA</sequence>
<evidence type="ECO:0000256" key="2">
    <source>
        <dbReference type="ARBA" id="ARBA00022527"/>
    </source>
</evidence>
<keyword evidence="4" id="KW-0547">Nucleotide-binding</keyword>
<keyword evidence="6" id="KW-0067">ATP-binding</keyword>
<evidence type="ECO:0000256" key="1">
    <source>
        <dbReference type="ARBA" id="ARBA00006692"/>
    </source>
</evidence>
<evidence type="ECO:0000259" key="7">
    <source>
        <dbReference type="PROSITE" id="PS50011"/>
    </source>
</evidence>
<dbReference type="EMBL" id="NCKV01007664">
    <property type="protein sequence ID" value="RWS22883.1"/>
    <property type="molecule type" value="Genomic_DNA"/>
</dbReference>
<accession>A0A443S5V1</accession>
<dbReference type="Gene3D" id="1.10.510.10">
    <property type="entry name" value="Transferase(Phosphotransferase) domain 1"/>
    <property type="match status" value="1"/>
</dbReference>
<evidence type="ECO:0000256" key="6">
    <source>
        <dbReference type="ARBA" id="ARBA00022840"/>
    </source>
</evidence>
<protein>
    <submittedName>
        <fullName evidence="8">MAP kinase-interacting serine/threonine-protein kinase 1-like protein</fullName>
    </submittedName>
</protein>
<reference evidence="8 9" key="1">
    <citation type="journal article" date="2018" name="Gigascience">
        <title>Genomes of trombidid mites reveal novel predicted allergens and laterally-transferred genes associated with secondary metabolism.</title>
        <authorList>
            <person name="Dong X."/>
            <person name="Chaisiri K."/>
            <person name="Xia D."/>
            <person name="Armstrong S.D."/>
            <person name="Fang Y."/>
            <person name="Donnelly M.J."/>
            <person name="Kadowaki T."/>
            <person name="McGarry J.W."/>
            <person name="Darby A.C."/>
            <person name="Makepeace B.L."/>
        </authorList>
    </citation>
    <scope>NUCLEOTIDE SEQUENCE [LARGE SCALE GENOMIC DNA]</scope>
    <source>
        <strain evidence="8">UoL-UT</strain>
    </source>
</reference>
<evidence type="ECO:0000256" key="4">
    <source>
        <dbReference type="ARBA" id="ARBA00022741"/>
    </source>
</evidence>
<name>A0A443S5V1_9ACAR</name>
<dbReference type="PANTHER" id="PTHR24349">
    <property type="entry name" value="SERINE/THREONINE-PROTEIN KINASE"/>
    <property type="match status" value="1"/>
</dbReference>
<dbReference type="PROSITE" id="PS50011">
    <property type="entry name" value="PROTEIN_KINASE_DOM"/>
    <property type="match status" value="1"/>
</dbReference>
<dbReference type="Proteomes" id="UP000288716">
    <property type="component" value="Unassembled WGS sequence"/>
</dbReference>
<organism evidence="8 9">
    <name type="scientific">Leptotrombidium deliense</name>
    <dbReference type="NCBI Taxonomy" id="299467"/>
    <lineage>
        <taxon>Eukaryota</taxon>
        <taxon>Metazoa</taxon>
        <taxon>Ecdysozoa</taxon>
        <taxon>Arthropoda</taxon>
        <taxon>Chelicerata</taxon>
        <taxon>Arachnida</taxon>
        <taxon>Acari</taxon>
        <taxon>Acariformes</taxon>
        <taxon>Trombidiformes</taxon>
        <taxon>Prostigmata</taxon>
        <taxon>Anystina</taxon>
        <taxon>Parasitengona</taxon>
        <taxon>Trombiculoidea</taxon>
        <taxon>Trombiculidae</taxon>
        <taxon>Leptotrombidium</taxon>
    </lineage>
</organism>
<keyword evidence="2" id="KW-0723">Serine/threonine-protein kinase</keyword>
<dbReference type="SUPFAM" id="SSF56112">
    <property type="entry name" value="Protein kinase-like (PK-like)"/>
    <property type="match status" value="1"/>
</dbReference>